<keyword evidence="1" id="KW-0472">Membrane</keyword>
<name>A0A1F6N9R2_9BACT</name>
<keyword evidence="1" id="KW-0812">Transmembrane</keyword>
<dbReference type="Pfam" id="PF00535">
    <property type="entry name" value="Glycos_transf_2"/>
    <property type="match status" value="1"/>
</dbReference>
<organism evidence="3 4">
    <name type="scientific">Candidatus Magasanikbacteria bacterium RIFCSPLOWO2_02_FULL_44_11</name>
    <dbReference type="NCBI Taxonomy" id="1798689"/>
    <lineage>
        <taxon>Bacteria</taxon>
        <taxon>Candidatus Magasanikiibacteriota</taxon>
    </lineage>
</organism>
<accession>A0A1F6N9R2</accession>
<sequence>MELLAKREVRSPTEHSKSMISLIITVLNERETLPLWLESIKEQIKQPDEIVIVDGGSVDGTWEWLQKVTFPNMQAIKEIGNIAHGRNSAIRYAKGDVIAVTDAGCIYHPKWLENMTTPLLTEGIDFVASAFGPWLKAEDALLTYGIASATIPRPGEFHGAPWFASSRSVAFRKKVWEKAGGYPEWIPYSEDIVFDLKVKKMGCRELYLNKTLVFWRPRTTLGGYWRQLYNYTRSDGHGMLLIRRQVIRYGVYGALAIFISLAFKNILWVLPPLMGGLVYCNKYLLRWFSFTRHTTLFFHLSGLVIMPALIFIGDLAKMWGFIMGVYERKKGTIVYEAW</sequence>
<evidence type="ECO:0000256" key="1">
    <source>
        <dbReference type="SAM" id="Phobius"/>
    </source>
</evidence>
<evidence type="ECO:0000313" key="4">
    <source>
        <dbReference type="Proteomes" id="UP000178726"/>
    </source>
</evidence>
<dbReference type="InterPro" id="IPR001173">
    <property type="entry name" value="Glyco_trans_2-like"/>
</dbReference>
<evidence type="ECO:0000259" key="2">
    <source>
        <dbReference type="Pfam" id="PF00535"/>
    </source>
</evidence>
<dbReference type="STRING" id="1798689.A3I29_04020"/>
<dbReference type="PANTHER" id="PTHR43685">
    <property type="entry name" value="GLYCOSYLTRANSFERASE"/>
    <property type="match status" value="1"/>
</dbReference>
<dbReference type="AlphaFoldDB" id="A0A1F6N9R2"/>
<keyword evidence="1" id="KW-1133">Transmembrane helix</keyword>
<comment type="caution">
    <text evidence="3">The sequence shown here is derived from an EMBL/GenBank/DDBJ whole genome shotgun (WGS) entry which is preliminary data.</text>
</comment>
<feature type="domain" description="Glycosyltransferase 2-like" evidence="2">
    <location>
        <begin position="21"/>
        <end position="129"/>
    </location>
</feature>
<dbReference type="EMBL" id="MFQK01000039">
    <property type="protein sequence ID" value="OGH80581.1"/>
    <property type="molecule type" value="Genomic_DNA"/>
</dbReference>
<dbReference type="Proteomes" id="UP000178726">
    <property type="component" value="Unassembled WGS sequence"/>
</dbReference>
<dbReference type="PANTHER" id="PTHR43685:SF3">
    <property type="entry name" value="SLR2126 PROTEIN"/>
    <property type="match status" value="1"/>
</dbReference>
<proteinExistence type="predicted"/>
<reference evidence="3 4" key="1">
    <citation type="journal article" date="2016" name="Nat. Commun.">
        <title>Thousands of microbial genomes shed light on interconnected biogeochemical processes in an aquifer system.</title>
        <authorList>
            <person name="Anantharaman K."/>
            <person name="Brown C.T."/>
            <person name="Hug L.A."/>
            <person name="Sharon I."/>
            <person name="Castelle C.J."/>
            <person name="Probst A.J."/>
            <person name="Thomas B.C."/>
            <person name="Singh A."/>
            <person name="Wilkins M.J."/>
            <person name="Karaoz U."/>
            <person name="Brodie E.L."/>
            <person name="Williams K.H."/>
            <person name="Hubbard S.S."/>
            <person name="Banfield J.F."/>
        </authorList>
    </citation>
    <scope>NUCLEOTIDE SEQUENCE [LARGE SCALE GENOMIC DNA]</scope>
</reference>
<dbReference type="Gene3D" id="3.90.550.10">
    <property type="entry name" value="Spore Coat Polysaccharide Biosynthesis Protein SpsA, Chain A"/>
    <property type="match status" value="1"/>
</dbReference>
<protein>
    <recommendedName>
        <fullName evidence="2">Glycosyltransferase 2-like domain-containing protein</fullName>
    </recommendedName>
</protein>
<gene>
    <name evidence="3" type="ORF">A3I29_04020</name>
</gene>
<feature type="transmembrane region" description="Helical" evidence="1">
    <location>
        <begin position="249"/>
        <end position="270"/>
    </location>
</feature>
<dbReference type="InterPro" id="IPR050834">
    <property type="entry name" value="Glycosyltransf_2"/>
</dbReference>
<evidence type="ECO:0000313" key="3">
    <source>
        <dbReference type="EMBL" id="OGH80581.1"/>
    </source>
</evidence>
<dbReference type="InterPro" id="IPR029044">
    <property type="entry name" value="Nucleotide-diphossugar_trans"/>
</dbReference>
<feature type="transmembrane region" description="Helical" evidence="1">
    <location>
        <begin position="290"/>
        <end position="313"/>
    </location>
</feature>
<dbReference type="SUPFAM" id="SSF53448">
    <property type="entry name" value="Nucleotide-diphospho-sugar transferases"/>
    <property type="match status" value="1"/>
</dbReference>